<gene>
    <name evidence="2" type="ORF">AWC38_SpisGene6028</name>
</gene>
<reference evidence="3" key="1">
    <citation type="journal article" date="2017" name="bioRxiv">
        <title>Comparative analysis of the genomes of Stylophora pistillata and Acropora digitifera provides evidence for extensive differences between species of corals.</title>
        <authorList>
            <person name="Voolstra C.R."/>
            <person name="Li Y."/>
            <person name="Liew Y.J."/>
            <person name="Baumgarten S."/>
            <person name="Zoccola D."/>
            <person name="Flot J.-F."/>
            <person name="Tambutte S."/>
            <person name="Allemand D."/>
            <person name="Aranda M."/>
        </authorList>
    </citation>
    <scope>NUCLEOTIDE SEQUENCE [LARGE SCALE GENOMIC DNA]</scope>
</reference>
<feature type="region of interest" description="Disordered" evidence="1">
    <location>
        <begin position="49"/>
        <end position="80"/>
    </location>
</feature>
<accession>A0A2B4SH25</accession>
<organism evidence="2 3">
    <name type="scientific">Stylophora pistillata</name>
    <name type="common">Smooth cauliflower coral</name>
    <dbReference type="NCBI Taxonomy" id="50429"/>
    <lineage>
        <taxon>Eukaryota</taxon>
        <taxon>Metazoa</taxon>
        <taxon>Cnidaria</taxon>
        <taxon>Anthozoa</taxon>
        <taxon>Hexacorallia</taxon>
        <taxon>Scleractinia</taxon>
        <taxon>Astrocoeniina</taxon>
        <taxon>Pocilloporidae</taxon>
        <taxon>Stylophora</taxon>
    </lineage>
</organism>
<keyword evidence="3" id="KW-1185">Reference proteome</keyword>
<sequence>MQTNDSSENYGPHTGVCSQFSSEEARNDLDFTGKQMFCNDEEFCTTEKAHKHANGSPQTKTQWNNTTFDNDDPDHTSESNTVCPDTYENMISRMGEIEKALATVKETISTASVRCHLLNVDVVTMFSPEMLDTLNKTKEQCDNCIKAMETLSAEDY</sequence>
<proteinExistence type="predicted"/>
<dbReference type="EMBL" id="LSMT01000069">
    <property type="protein sequence ID" value="PFX29191.1"/>
    <property type="molecule type" value="Genomic_DNA"/>
</dbReference>
<evidence type="ECO:0000256" key="1">
    <source>
        <dbReference type="SAM" id="MobiDB-lite"/>
    </source>
</evidence>
<dbReference type="OrthoDB" id="6118108at2759"/>
<protein>
    <submittedName>
        <fullName evidence="2">Uncharacterized protein</fullName>
    </submittedName>
</protein>
<feature type="compositionally biased region" description="Polar residues" evidence="1">
    <location>
        <begin position="55"/>
        <end position="68"/>
    </location>
</feature>
<evidence type="ECO:0000313" key="3">
    <source>
        <dbReference type="Proteomes" id="UP000225706"/>
    </source>
</evidence>
<dbReference type="AlphaFoldDB" id="A0A2B4SH25"/>
<evidence type="ECO:0000313" key="2">
    <source>
        <dbReference type="EMBL" id="PFX29191.1"/>
    </source>
</evidence>
<comment type="caution">
    <text evidence="2">The sequence shown here is derived from an EMBL/GenBank/DDBJ whole genome shotgun (WGS) entry which is preliminary data.</text>
</comment>
<name>A0A2B4SH25_STYPI</name>
<dbReference type="Proteomes" id="UP000225706">
    <property type="component" value="Unassembled WGS sequence"/>
</dbReference>